<dbReference type="Gene3D" id="3.30.1490.120">
    <property type="entry name" value="RNA polymerase Rpb7-like, N-terminal domain"/>
    <property type="match status" value="1"/>
</dbReference>
<dbReference type="OrthoDB" id="10250504at2759"/>
<evidence type="ECO:0000256" key="1">
    <source>
        <dbReference type="ARBA" id="ARBA00004123"/>
    </source>
</evidence>
<dbReference type="InterPro" id="IPR036898">
    <property type="entry name" value="RNA_pol_Rpb7-like_N_sf"/>
</dbReference>
<dbReference type="OMA" id="LMVYIHP"/>
<dbReference type="AlphaFoldDB" id="A0A059C2E0"/>
<sequence length="231" mass="26285">MEGLKVSDANLVVCVHPSKGHRVSEAVLRELSSHLFQFSEIFDGVLLAYDVNIVEKNAKILPGIHPYFGVRLKAKLLLFSPEPNMLLEARVVKLTPESIHVIVLGFASAVIIDEDIREEFDYRTKNGKEVYCSKVHRRHVIKVGTMIRFLVKSLDKEVLHICGSLKPSNTGSIHWLDKDFEEISLIDRSGTKRERENEMKMQEHTVVGEEEISLGNGQIKKSKKRRLIEES</sequence>
<dbReference type="eggNOG" id="KOG4134">
    <property type="taxonomic scope" value="Eukaryota"/>
</dbReference>
<dbReference type="GO" id="GO:0005736">
    <property type="term" value="C:RNA polymerase I complex"/>
    <property type="evidence" value="ECO:0000318"/>
    <property type="project" value="GO_Central"/>
</dbReference>
<name>A0A059C2E0_EUCGR</name>
<dbReference type="Gene3D" id="2.40.50.1060">
    <property type="match status" value="1"/>
</dbReference>
<evidence type="ECO:0000256" key="4">
    <source>
        <dbReference type="ARBA" id="ARBA00023242"/>
    </source>
</evidence>
<dbReference type="STRING" id="71139.A0A059C2E0"/>
<dbReference type="PANTHER" id="PTHR12709">
    <property type="entry name" value="DNA-DIRECTED RNA POLYMERASE II, III"/>
    <property type="match status" value="1"/>
</dbReference>
<dbReference type="GO" id="GO:0006362">
    <property type="term" value="P:transcription elongation by RNA polymerase I"/>
    <property type="evidence" value="ECO:0000318"/>
    <property type="project" value="GO_Central"/>
</dbReference>
<evidence type="ECO:0000256" key="3">
    <source>
        <dbReference type="ARBA" id="ARBA00023163"/>
    </source>
</evidence>
<dbReference type="InterPro" id="IPR045113">
    <property type="entry name" value="Rpb7-like"/>
</dbReference>
<keyword evidence="3 5" id="KW-0804">Transcription</keyword>
<organism evidence="6">
    <name type="scientific">Eucalyptus grandis</name>
    <name type="common">Flooded gum</name>
    <dbReference type="NCBI Taxonomy" id="71139"/>
    <lineage>
        <taxon>Eukaryota</taxon>
        <taxon>Viridiplantae</taxon>
        <taxon>Streptophyta</taxon>
        <taxon>Embryophyta</taxon>
        <taxon>Tracheophyta</taxon>
        <taxon>Spermatophyta</taxon>
        <taxon>Magnoliopsida</taxon>
        <taxon>eudicotyledons</taxon>
        <taxon>Gunneridae</taxon>
        <taxon>Pentapetalae</taxon>
        <taxon>rosids</taxon>
        <taxon>malvids</taxon>
        <taxon>Myrtales</taxon>
        <taxon>Myrtaceae</taxon>
        <taxon>Myrtoideae</taxon>
        <taxon>Eucalypteae</taxon>
        <taxon>Eucalyptus</taxon>
    </lineage>
</organism>
<dbReference type="FunFam" id="3.30.1490.120:FF:000006">
    <property type="entry name" value="DNA-directed RNA polymerase"/>
    <property type="match status" value="1"/>
</dbReference>
<evidence type="ECO:0000313" key="6">
    <source>
        <dbReference type="EMBL" id="KCW72404.1"/>
    </source>
</evidence>
<dbReference type="GO" id="GO:0006352">
    <property type="term" value="P:DNA-templated transcription initiation"/>
    <property type="evidence" value="ECO:0007669"/>
    <property type="project" value="UniProtKB-UniRule"/>
</dbReference>
<comment type="subcellular location">
    <subcellularLocation>
        <location evidence="1 5">Nucleus</location>
    </subcellularLocation>
</comment>
<dbReference type="Gramene" id="KCW72404">
    <property type="protein sequence ID" value="KCW72404"/>
    <property type="gene ID" value="EUGRSUZ_E00855"/>
</dbReference>
<proteinExistence type="predicted"/>
<keyword evidence="4 5" id="KW-0539">Nucleus</keyword>
<dbReference type="PANTHER" id="PTHR12709:SF5">
    <property type="entry name" value="DNA-DIRECTED RNA POLYMERASE I SUBUNIT RPA43"/>
    <property type="match status" value="1"/>
</dbReference>
<dbReference type="InParanoid" id="A0A059C2E0"/>
<keyword evidence="2 5" id="KW-0240">DNA-directed RNA polymerase</keyword>
<gene>
    <name evidence="6" type="ORF">EUGRSUZ_E00855</name>
</gene>
<comment type="function">
    <text evidence="5">DNA-dependent RNA polymerase which catalyzes the transcription of DNA into RNA using the four ribonucleoside triphosphates as substrates.</text>
</comment>
<protein>
    <recommendedName>
        <fullName evidence="5">DNA-directed RNA polymerase subunit</fullName>
    </recommendedName>
</protein>
<dbReference type="EMBL" id="KK198757">
    <property type="protein sequence ID" value="KCW72404.1"/>
    <property type="molecule type" value="Genomic_DNA"/>
</dbReference>
<dbReference type="KEGG" id="egr:104443986"/>
<dbReference type="FunCoup" id="A0A059C2E0">
    <property type="interactions" value="525"/>
</dbReference>
<evidence type="ECO:0000256" key="2">
    <source>
        <dbReference type="ARBA" id="ARBA00022478"/>
    </source>
</evidence>
<reference evidence="6" key="1">
    <citation type="submission" date="2013-07" db="EMBL/GenBank/DDBJ databases">
        <title>The genome of Eucalyptus grandis.</title>
        <authorList>
            <person name="Schmutz J."/>
            <person name="Hayes R."/>
            <person name="Myburg A."/>
            <person name="Tuskan G."/>
            <person name="Grattapaglia D."/>
            <person name="Rokhsar D.S."/>
        </authorList>
    </citation>
    <scope>NUCLEOTIDE SEQUENCE</scope>
    <source>
        <tissue evidence="6">Leaf extractions</tissue>
    </source>
</reference>
<evidence type="ECO:0000256" key="5">
    <source>
        <dbReference type="RuleBase" id="RU369086"/>
    </source>
</evidence>
<dbReference type="FunFam" id="2.40.50.1060:FF:000002">
    <property type="entry name" value="DNA-directed RNA polymerase"/>
    <property type="match status" value="1"/>
</dbReference>
<accession>A0A059C2E0</accession>